<reference evidence="7 8" key="1">
    <citation type="submission" date="2009-04" db="EMBL/GenBank/DDBJ databases">
        <authorList>
            <person name="Sebastian Y."/>
            <person name="Madupu R."/>
            <person name="Durkin A.S."/>
            <person name="Torralba M."/>
            <person name="Methe B."/>
            <person name="Sutton G.G."/>
            <person name="Strausberg R.L."/>
            <person name="Nelson K.E."/>
        </authorList>
    </citation>
    <scope>NUCLEOTIDE SEQUENCE [LARGE SCALE GENOMIC DNA]</scope>
    <source>
        <strain evidence="7 8">60-3</strain>
    </source>
</reference>
<evidence type="ECO:0000256" key="2">
    <source>
        <dbReference type="ARBA" id="ARBA00022833"/>
    </source>
</evidence>
<dbReference type="Pfam" id="PF01948">
    <property type="entry name" value="PyrI"/>
    <property type="match status" value="1"/>
</dbReference>
<feature type="binding site" evidence="4">
    <location>
        <position position="149"/>
    </location>
    <ligand>
        <name>Zn(2+)</name>
        <dbReference type="ChEBI" id="CHEBI:29105"/>
    </ligand>
</feature>
<feature type="domain" description="Aspartate carbamoyltransferase regulatory subunit N-terminal" evidence="5">
    <location>
        <begin position="17"/>
        <end position="106"/>
    </location>
</feature>
<evidence type="ECO:0000313" key="7">
    <source>
        <dbReference type="EMBL" id="EEK16631.1"/>
    </source>
</evidence>
<dbReference type="GO" id="GO:0006221">
    <property type="term" value="P:pyrimidine nucleotide biosynthetic process"/>
    <property type="evidence" value="ECO:0007669"/>
    <property type="project" value="UniProtKB-UniRule"/>
</dbReference>
<feature type="binding site" evidence="4">
    <location>
        <position position="123"/>
    </location>
    <ligand>
        <name>Zn(2+)</name>
        <dbReference type="ChEBI" id="CHEBI:29105"/>
    </ligand>
</feature>
<proteinExistence type="inferred from homology"/>
<dbReference type="RefSeq" id="WP_007441835.1">
    <property type="nucleotide sequence ID" value="NZ_ACLR01000171.1"/>
</dbReference>
<dbReference type="HAMAP" id="MF_00002">
    <property type="entry name" value="Asp_carb_tr_reg"/>
    <property type="match status" value="1"/>
</dbReference>
<keyword evidence="3 4" id="KW-0665">Pyrimidine biosynthesis</keyword>
<feature type="binding site" evidence="4">
    <location>
        <position position="118"/>
    </location>
    <ligand>
        <name>Zn(2+)</name>
        <dbReference type="ChEBI" id="CHEBI:29105"/>
    </ligand>
</feature>
<dbReference type="EMBL" id="ACLR01000171">
    <property type="protein sequence ID" value="EEK16631.1"/>
    <property type="molecule type" value="Genomic_DNA"/>
</dbReference>
<evidence type="ECO:0000256" key="3">
    <source>
        <dbReference type="ARBA" id="ARBA00022975"/>
    </source>
</evidence>
<accession>C2MCE0</accession>
<dbReference type="GO" id="GO:0046872">
    <property type="term" value="F:metal ion binding"/>
    <property type="evidence" value="ECO:0007669"/>
    <property type="project" value="UniProtKB-KW"/>
</dbReference>
<evidence type="ECO:0000313" key="8">
    <source>
        <dbReference type="Proteomes" id="UP000003303"/>
    </source>
</evidence>
<dbReference type="PANTHER" id="PTHR35805">
    <property type="entry name" value="ASPARTATE CARBAMOYLTRANSFERASE REGULATORY CHAIN"/>
    <property type="match status" value="1"/>
</dbReference>
<feature type="domain" description="Aspartate carbamoyltransferase regulatory subunit C-terminal" evidence="6">
    <location>
        <begin position="111"/>
        <end position="158"/>
    </location>
</feature>
<comment type="cofactor">
    <cofactor evidence="4">
        <name>Zn(2+)</name>
        <dbReference type="ChEBI" id="CHEBI:29105"/>
    </cofactor>
    <text evidence="4">Binds 1 zinc ion per subunit.</text>
</comment>
<comment type="function">
    <text evidence="4">Involved in allosteric regulation of aspartate carbamoyltransferase.</text>
</comment>
<keyword evidence="2 4" id="KW-0862">Zinc</keyword>
<dbReference type="NCBIfam" id="TIGR00240">
    <property type="entry name" value="ATCase_reg"/>
    <property type="match status" value="1"/>
</dbReference>
<keyword evidence="7" id="KW-0808">Transferase</keyword>
<dbReference type="GO" id="GO:0009347">
    <property type="term" value="C:aspartate carbamoyltransferase complex"/>
    <property type="evidence" value="ECO:0007669"/>
    <property type="project" value="InterPro"/>
</dbReference>
<keyword evidence="1 4" id="KW-0479">Metal-binding</keyword>
<comment type="subunit">
    <text evidence="4">Contains catalytic and regulatory chains.</text>
</comment>
<dbReference type="Gene3D" id="2.30.30.20">
    <property type="entry name" value="Aspartate carbamoyltransferase regulatory subunit, C-terminal domain"/>
    <property type="match status" value="1"/>
</dbReference>
<dbReference type="Pfam" id="PF02748">
    <property type="entry name" value="PyrI_C"/>
    <property type="match status" value="1"/>
</dbReference>
<evidence type="ECO:0000259" key="5">
    <source>
        <dbReference type="Pfam" id="PF01948"/>
    </source>
</evidence>
<keyword evidence="8" id="KW-1185">Reference proteome</keyword>
<evidence type="ECO:0000256" key="4">
    <source>
        <dbReference type="HAMAP-Rule" id="MF_00002"/>
    </source>
</evidence>
<dbReference type="InterPro" id="IPR020545">
    <property type="entry name" value="Asp_carbamoyltransf_reg_N"/>
</dbReference>
<dbReference type="GO" id="GO:0016740">
    <property type="term" value="F:transferase activity"/>
    <property type="evidence" value="ECO:0007669"/>
    <property type="project" value="UniProtKB-KW"/>
</dbReference>
<dbReference type="InterPro" id="IPR036792">
    <property type="entry name" value="Asp_carbatrfase_reg_C_sf"/>
</dbReference>
<dbReference type="InterPro" id="IPR002801">
    <property type="entry name" value="Asp_carbamoylTrfase_reg"/>
</dbReference>
<name>C2MCE0_9PORP</name>
<comment type="caution">
    <text evidence="7">The sequence shown here is derived from an EMBL/GenBank/DDBJ whole genome shotgun (WGS) entry which is preliminary data.</text>
</comment>
<gene>
    <name evidence="4 7" type="primary">pyrI</name>
    <name evidence="7" type="ORF">PORUE0001_1714</name>
</gene>
<dbReference type="OrthoDB" id="5599321at2"/>
<evidence type="ECO:0000256" key="1">
    <source>
        <dbReference type="ARBA" id="ARBA00022723"/>
    </source>
</evidence>
<protein>
    <recommendedName>
        <fullName evidence="4">Aspartate carbamoyltransferase regulatory chain</fullName>
    </recommendedName>
</protein>
<organism evidence="7 8">
    <name type="scientific">Porphyromonas uenonis 60-3</name>
    <dbReference type="NCBI Taxonomy" id="596327"/>
    <lineage>
        <taxon>Bacteria</taxon>
        <taxon>Pseudomonadati</taxon>
        <taxon>Bacteroidota</taxon>
        <taxon>Bacteroidia</taxon>
        <taxon>Bacteroidales</taxon>
        <taxon>Porphyromonadaceae</taxon>
        <taxon>Porphyromonas</taxon>
    </lineage>
</organism>
<dbReference type="PANTHER" id="PTHR35805:SF1">
    <property type="entry name" value="ASPARTATE CARBAMOYLTRANSFERASE REGULATORY CHAIN"/>
    <property type="match status" value="1"/>
</dbReference>
<sequence>MNAKSQKALIKQQEGMMVTAICNGTVIDHIPPSKLFKIAHLLQLEDMEEPITIGNNLDSRYLGKKGIIKISGRMLSDEEASRIALLAPDVHVNIIKDYEVVEKRTLHLPEEIIGFVKCPNAKCITNNEPVRTHFHLIDAEHEVLRCHYCGRKVSEERIELL</sequence>
<evidence type="ECO:0000259" key="6">
    <source>
        <dbReference type="Pfam" id="PF02748"/>
    </source>
</evidence>
<dbReference type="SUPFAM" id="SSF57825">
    <property type="entry name" value="Aspartate carbamoyltransferase, Regulatory-chain, C-terminal domain"/>
    <property type="match status" value="1"/>
</dbReference>
<dbReference type="GO" id="GO:0006207">
    <property type="term" value="P:'de novo' pyrimidine nucleobase biosynthetic process"/>
    <property type="evidence" value="ECO:0007669"/>
    <property type="project" value="InterPro"/>
</dbReference>
<feature type="binding site" evidence="4">
    <location>
        <position position="146"/>
    </location>
    <ligand>
        <name>Zn(2+)</name>
        <dbReference type="ChEBI" id="CHEBI:29105"/>
    </ligand>
</feature>
<dbReference type="InterPro" id="IPR020542">
    <property type="entry name" value="Asp_carbamoyltrfase_reg_C"/>
</dbReference>
<dbReference type="Proteomes" id="UP000003303">
    <property type="component" value="Unassembled WGS sequence"/>
</dbReference>
<dbReference type="eggNOG" id="COG1781">
    <property type="taxonomic scope" value="Bacteria"/>
</dbReference>
<dbReference type="Gene3D" id="3.30.70.140">
    <property type="entry name" value="Aspartate carbamoyltransferase regulatory subunit, N-terminal domain"/>
    <property type="match status" value="1"/>
</dbReference>
<comment type="similarity">
    <text evidence="4">Belongs to the PyrI family.</text>
</comment>
<dbReference type="AlphaFoldDB" id="C2MCE0"/>
<dbReference type="STRING" id="596327.PORUE0001_1714"/>
<dbReference type="InterPro" id="IPR036793">
    <property type="entry name" value="Asp_carbatrfase_reg_N_sf"/>
</dbReference>
<dbReference type="SUPFAM" id="SSF54893">
    <property type="entry name" value="Aspartate carbamoyltransferase, Regulatory-chain, N-terminal domain"/>
    <property type="match status" value="1"/>
</dbReference>